<evidence type="ECO:0000256" key="4">
    <source>
        <dbReference type="ARBA" id="ARBA00016337"/>
    </source>
</evidence>
<dbReference type="EC" id="2.7.1.180" evidence="3 12"/>
<dbReference type="Pfam" id="PF02424">
    <property type="entry name" value="ApbE"/>
    <property type="match status" value="1"/>
</dbReference>
<evidence type="ECO:0000256" key="8">
    <source>
        <dbReference type="ARBA" id="ARBA00022827"/>
    </source>
</evidence>
<evidence type="ECO:0000256" key="5">
    <source>
        <dbReference type="ARBA" id="ARBA00022630"/>
    </source>
</evidence>
<reference evidence="13 14" key="1">
    <citation type="submission" date="2020-12" db="EMBL/GenBank/DDBJ databases">
        <title>Novel Thalassolituus-related marine hydrocarbonoclastic bacteria mediated algae-derived hydrocarbons mineralization in twilight zone of the northern South China Sea.</title>
        <authorList>
            <person name="Dong C."/>
        </authorList>
    </citation>
    <scope>NUCLEOTIDE SEQUENCE [LARGE SCALE GENOMIC DNA]</scope>
    <source>
        <strain evidence="13 14">IMCC1826</strain>
    </source>
</reference>
<evidence type="ECO:0000313" key="14">
    <source>
        <dbReference type="Proteomes" id="UP000714380"/>
    </source>
</evidence>
<comment type="catalytic activity">
    <reaction evidence="11 12">
        <text>L-threonyl-[protein] + FAD = FMN-L-threonyl-[protein] + AMP + H(+)</text>
        <dbReference type="Rhea" id="RHEA:36847"/>
        <dbReference type="Rhea" id="RHEA-COMP:11060"/>
        <dbReference type="Rhea" id="RHEA-COMP:11061"/>
        <dbReference type="ChEBI" id="CHEBI:15378"/>
        <dbReference type="ChEBI" id="CHEBI:30013"/>
        <dbReference type="ChEBI" id="CHEBI:57692"/>
        <dbReference type="ChEBI" id="CHEBI:74257"/>
        <dbReference type="ChEBI" id="CHEBI:456215"/>
        <dbReference type="EC" id="2.7.1.180"/>
    </reaction>
</comment>
<dbReference type="InterPro" id="IPR003374">
    <property type="entry name" value="ApbE-like_sf"/>
</dbReference>
<evidence type="ECO:0000313" key="13">
    <source>
        <dbReference type="EMBL" id="MCA6063069.1"/>
    </source>
</evidence>
<comment type="similarity">
    <text evidence="2 12">Belongs to the ApbE family.</text>
</comment>
<keyword evidence="14" id="KW-1185">Reference proteome</keyword>
<dbReference type="SUPFAM" id="SSF143631">
    <property type="entry name" value="ApbE-like"/>
    <property type="match status" value="1"/>
</dbReference>
<proteinExistence type="inferred from homology"/>
<gene>
    <name evidence="13" type="ORF">I9W95_05550</name>
</gene>
<evidence type="ECO:0000256" key="10">
    <source>
        <dbReference type="ARBA" id="ARBA00031306"/>
    </source>
</evidence>
<keyword evidence="5 12" id="KW-0285">Flavoprotein</keyword>
<dbReference type="InterPro" id="IPR024932">
    <property type="entry name" value="ApbE"/>
</dbReference>
<dbReference type="PANTHER" id="PTHR30040">
    <property type="entry name" value="THIAMINE BIOSYNTHESIS LIPOPROTEIN APBE"/>
    <property type="match status" value="1"/>
</dbReference>
<organism evidence="13 14">
    <name type="scientific">Thalassolituus marinus</name>
    <dbReference type="NCBI Taxonomy" id="671053"/>
    <lineage>
        <taxon>Bacteria</taxon>
        <taxon>Pseudomonadati</taxon>
        <taxon>Pseudomonadota</taxon>
        <taxon>Gammaproteobacteria</taxon>
        <taxon>Oceanospirillales</taxon>
        <taxon>Oceanospirillaceae</taxon>
        <taxon>Thalassolituus</taxon>
    </lineage>
</organism>
<dbReference type="EMBL" id="JAEDAH010000024">
    <property type="protein sequence ID" value="MCA6063069.1"/>
    <property type="molecule type" value="Genomic_DNA"/>
</dbReference>
<protein>
    <recommendedName>
        <fullName evidence="4 12">FAD:protein FMN transferase</fullName>
        <ecNumber evidence="3 12">2.7.1.180</ecNumber>
    </recommendedName>
    <alternativeName>
        <fullName evidence="10 12">Flavin transferase</fullName>
    </alternativeName>
</protein>
<evidence type="ECO:0000256" key="2">
    <source>
        <dbReference type="ARBA" id="ARBA00008282"/>
    </source>
</evidence>
<keyword evidence="7 12" id="KW-0479">Metal-binding</keyword>
<keyword evidence="8 12" id="KW-0274">FAD</keyword>
<dbReference type="GO" id="GO:0016740">
    <property type="term" value="F:transferase activity"/>
    <property type="evidence" value="ECO:0007669"/>
    <property type="project" value="UniProtKB-KW"/>
</dbReference>
<accession>A0ABS7ZN79</accession>
<evidence type="ECO:0000256" key="11">
    <source>
        <dbReference type="ARBA" id="ARBA00048540"/>
    </source>
</evidence>
<keyword evidence="9 12" id="KW-0460">Magnesium</keyword>
<evidence type="ECO:0000256" key="6">
    <source>
        <dbReference type="ARBA" id="ARBA00022679"/>
    </source>
</evidence>
<sequence>MTYQLQLTQLDGYCRVNFPAMACLCEVLIDTSDLQQALALGELARSETQRIERKYSRYRKDNIVAEINQADGRTVTLDDETAGLIEFAAELYDLSEGRFDITSGLLRQAWTFDGSDRLPPAATVEALLNNIGWSRVRWQPPQLTLQPGMEIDLGGIGKEYAVDRVYAELEQAFNGAFLVNFGGDLRARGPRADGSQWQIGVEKVSAGQVELIELGTAAVATSGDSQRFLLRDGVRYSHILDPRSGWPVTDAPRAVTVVASSCLQAGIFSTLALMMGSEAEEFLAAQDVQFWSMR</sequence>
<dbReference type="PIRSF" id="PIRSF006268">
    <property type="entry name" value="ApbE"/>
    <property type="match status" value="1"/>
</dbReference>
<evidence type="ECO:0000256" key="9">
    <source>
        <dbReference type="ARBA" id="ARBA00022842"/>
    </source>
</evidence>
<evidence type="ECO:0000256" key="7">
    <source>
        <dbReference type="ARBA" id="ARBA00022723"/>
    </source>
</evidence>
<dbReference type="Gene3D" id="3.10.520.10">
    <property type="entry name" value="ApbE-like domains"/>
    <property type="match status" value="1"/>
</dbReference>
<comment type="caution">
    <text evidence="13">The sequence shown here is derived from an EMBL/GenBank/DDBJ whole genome shotgun (WGS) entry which is preliminary data.</text>
</comment>
<comment type="cofactor">
    <cofactor evidence="1">
        <name>Mg(2+)</name>
        <dbReference type="ChEBI" id="CHEBI:18420"/>
    </cofactor>
</comment>
<evidence type="ECO:0000256" key="1">
    <source>
        <dbReference type="ARBA" id="ARBA00001946"/>
    </source>
</evidence>
<evidence type="ECO:0000256" key="12">
    <source>
        <dbReference type="PIRNR" id="PIRNR006268"/>
    </source>
</evidence>
<evidence type="ECO:0000256" key="3">
    <source>
        <dbReference type="ARBA" id="ARBA00011955"/>
    </source>
</evidence>
<name>A0ABS7ZN79_9GAMM</name>
<dbReference type="Proteomes" id="UP000714380">
    <property type="component" value="Unassembled WGS sequence"/>
</dbReference>
<dbReference type="RefSeq" id="WP_225672700.1">
    <property type="nucleotide sequence ID" value="NZ_JAEDAH010000024.1"/>
</dbReference>
<keyword evidence="6 12" id="KW-0808">Transferase</keyword>
<dbReference type="PANTHER" id="PTHR30040:SF2">
    <property type="entry name" value="FAD:PROTEIN FMN TRANSFERASE"/>
    <property type="match status" value="1"/>
</dbReference>